<evidence type="ECO:0000259" key="4">
    <source>
        <dbReference type="PROSITE" id="PS51186"/>
    </source>
</evidence>
<dbReference type="SUPFAM" id="SSF55729">
    <property type="entry name" value="Acyl-CoA N-acyltransferases (Nat)"/>
    <property type="match status" value="1"/>
</dbReference>
<keyword evidence="6" id="KW-1185">Reference proteome</keyword>
<organism evidence="5 6">
    <name type="scientific">Clostridium punense</name>
    <dbReference type="NCBI Taxonomy" id="1054297"/>
    <lineage>
        <taxon>Bacteria</taxon>
        <taxon>Bacillati</taxon>
        <taxon>Bacillota</taxon>
        <taxon>Clostridia</taxon>
        <taxon>Eubacteriales</taxon>
        <taxon>Clostridiaceae</taxon>
        <taxon>Clostridium</taxon>
    </lineage>
</organism>
<dbReference type="RefSeq" id="WP_021283042.1">
    <property type="nucleotide sequence ID" value="NZ_JAGGLL010000086.1"/>
</dbReference>
<keyword evidence="2" id="KW-0012">Acyltransferase</keyword>
<dbReference type="EMBL" id="JAGGLL010000086">
    <property type="protein sequence ID" value="MBP2024468.1"/>
    <property type="molecule type" value="Genomic_DNA"/>
</dbReference>
<dbReference type="Gene3D" id="3.40.630.30">
    <property type="match status" value="1"/>
</dbReference>
<sequence length="195" mass="22453">MILDYIETSRLIIREVNEADFKSIHTYASKAEVTKYLPFGPNNEVDTKSFIEKVMNYKNQNPRCDYEFAVVLKENNTLIGGCGIHITSINNKEGFIGYCFDDEFWGKGYGSEAANAVINFGFDKLKVHRIYGTCHPENIGSGKVMEKVGMIKEGRLREHKLQKGKWRDSFLYSILDHEYKANPIDYCLITKLEEE</sequence>
<evidence type="ECO:0000313" key="5">
    <source>
        <dbReference type="EMBL" id="MBP2024468.1"/>
    </source>
</evidence>
<dbReference type="PANTHER" id="PTHR43792">
    <property type="entry name" value="GNAT FAMILY, PUTATIVE (AFU_ORTHOLOGUE AFUA_3G00765)-RELATED-RELATED"/>
    <property type="match status" value="1"/>
</dbReference>
<comment type="caution">
    <text evidence="5">The sequence shown here is derived from an EMBL/GenBank/DDBJ whole genome shotgun (WGS) entry which is preliminary data.</text>
</comment>
<feature type="domain" description="N-acetyltransferase" evidence="4">
    <location>
        <begin position="11"/>
        <end position="168"/>
    </location>
</feature>
<evidence type="ECO:0000256" key="1">
    <source>
        <dbReference type="ARBA" id="ARBA00022679"/>
    </source>
</evidence>
<name>A0ABS4K9K8_9CLOT</name>
<dbReference type="CDD" id="cd04301">
    <property type="entry name" value="NAT_SF"/>
    <property type="match status" value="1"/>
</dbReference>
<reference evidence="5 6" key="1">
    <citation type="submission" date="2021-03" db="EMBL/GenBank/DDBJ databases">
        <title>Genomic Encyclopedia of Type Strains, Phase IV (KMG-IV): sequencing the most valuable type-strain genomes for metagenomic binning, comparative biology and taxonomic classification.</title>
        <authorList>
            <person name="Goeker M."/>
        </authorList>
    </citation>
    <scope>NUCLEOTIDE SEQUENCE [LARGE SCALE GENOMIC DNA]</scope>
    <source>
        <strain evidence="5 6">DSM 28650</strain>
    </source>
</reference>
<evidence type="ECO:0000313" key="6">
    <source>
        <dbReference type="Proteomes" id="UP001519308"/>
    </source>
</evidence>
<evidence type="ECO:0000256" key="3">
    <source>
        <dbReference type="ARBA" id="ARBA00038502"/>
    </source>
</evidence>
<dbReference type="Pfam" id="PF13302">
    <property type="entry name" value="Acetyltransf_3"/>
    <property type="match status" value="1"/>
</dbReference>
<protein>
    <submittedName>
        <fullName evidence="5">RimJ/RimL family protein N-acetyltransferase</fullName>
    </submittedName>
</protein>
<dbReference type="InterPro" id="IPR016181">
    <property type="entry name" value="Acyl_CoA_acyltransferase"/>
</dbReference>
<evidence type="ECO:0000256" key="2">
    <source>
        <dbReference type="ARBA" id="ARBA00023315"/>
    </source>
</evidence>
<keyword evidence="1" id="KW-0808">Transferase</keyword>
<dbReference type="PANTHER" id="PTHR43792:SF8">
    <property type="entry name" value="[RIBOSOMAL PROTEIN US5]-ALANINE N-ACETYLTRANSFERASE"/>
    <property type="match status" value="1"/>
</dbReference>
<comment type="similarity">
    <text evidence="3">Belongs to the acetyltransferase family. RimJ subfamily.</text>
</comment>
<proteinExistence type="inferred from homology"/>
<dbReference type="InterPro" id="IPR000182">
    <property type="entry name" value="GNAT_dom"/>
</dbReference>
<accession>A0ABS4K9K8</accession>
<dbReference type="Proteomes" id="UP001519308">
    <property type="component" value="Unassembled WGS sequence"/>
</dbReference>
<dbReference type="PROSITE" id="PS51186">
    <property type="entry name" value="GNAT"/>
    <property type="match status" value="1"/>
</dbReference>
<gene>
    <name evidence="5" type="ORF">J2Z44_004353</name>
</gene>
<dbReference type="InterPro" id="IPR051531">
    <property type="entry name" value="N-acetyltransferase"/>
</dbReference>